<dbReference type="SUPFAM" id="SSF53448">
    <property type="entry name" value="Nucleotide-diphospho-sugar transferases"/>
    <property type="match status" value="1"/>
</dbReference>
<sequence>MTGEGQETAHERPRVETGSPYDRIAVVINVYNQARFLAGALDSVLAQTRPADEVIVVDDGSDDRPEDVLDRYDQVRLIRQSNKGLAAARNTGLQAASGALIVFLDADDRLLPKALEAGLAAVQARPDCAFSVGGYRRIDVDGKPIGNDVWPPASLDYHDLLHGNQIAMHATVMYFRERLLESGGFDVSLPRVEDYDVYLRLAQLHPIVVCRELVAEYRQHDANMSNDARRMLTWVTKVHERQWPVASKTPRLAEAWRQGQRTWRNYYRSRMEGGRAAVPGPASVDVGDLARTSPISDEFGFDRGTPIDRVYIEDFLRRNRVSIRGRVLEVGDDSYSRRFGADRITRQDVLFVAKGNPSATIIGDLSQKRVLPEAAFDCLILTQTLHLIYDMQAAVQEMYRALRPGGVALVTVPGITRIDRGRWGKEWYWSLTEVSAYRLFADVFGKKHVEVESDGNVYAATLFLHGLAAEEADPEKLAEYDPCFPVTITIRAAKSPGWRELPRRAWRRLRSHG</sequence>
<dbReference type="Pfam" id="PF08241">
    <property type="entry name" value="Methyltransf_11"/>
    <property type="match status" value="1"/>
</dbReference>
<dbReference type="SUPFAM" id="SSF53335">
    <property type="entry name" value="S-adenosyl-L-methionine-dependent methyltransferases"/>
    <property type="match status" value="1"/>
</dbReference>
<dbReference type="Gene3D" id="3.90.550.10">
    <property type="entry name" value="Spore Coat Polysaccharide Biosynthesis Protein SpsA, Chain A"/>
    <property type="match status" value="1"/>
</dbReference>
<proteinExistence type="predicted"/>
<keyword evidence="4" id="KW-1185">Reference proteome</keyword>
<dbReference type="PANTHER" id="PTHR43685">
    <property type="entry name" value="GLYCOSYLTRANSFERASE"/>
    <property type="match status" value="1"/>
</dbReference>
<dbReference type="Pfam" id="PF00535">
    <property type="entry name" value="Glycos_transf_2"/>
    <property type="match status" value="1"/>
</dbReference>
<dbReference type="EMBL" id="JAFCJH010000016">
    <property type="protein sequence ID" value="MBR0797139.1"/>
    <property type="molecule type" value="Genomic_DNA"/>
</dbReference>
<evidence type="ECO:0000259" key="1">
    <source>
        <dbReference type="Pfam" id="PF00535"/>
    </source>
</evidence>
<dbReference type="InterPro" id="IPR050834">
    <property type="entry name" value="Glycosyltransf_2"/>
</dbReference>
<evidence type="ECO:0000259" key="2">
    <source>
        <dbReference type="Pfam" id="PF08241"/>
    </source>
</evidence>
<dbReference type="Gene3D" id="3.40.50.150">
    <property type="entry name" value="Vaccinia Virus protein VP39"/>
    <property type="match status" value="1"/>
</dbReference>
<dbReference type="InterPro" id="IPR029044">
    <property type="entry name" value="Nucleotide-diphossugar_trans"/>
</dbReference>
<dbReference type="InterPro" id="IPR001173">
    <property type="entry name" value="Glyco_trans_2-like"/>
</dbReference>
<dbReference type="InterPro" id="IPR029063">
    <property type="entry name" value="SAM-dependent_MTases_sf"/>
</dbReference>
<organism evidence="3 4">
    <name type="scientific">Bradyrhizobium jicamae</name>
    <dbReference type="NCBI Taxonomy" id="280332"/>
    <lineage>
        <taxon>Bacteria</taxon>
        <taxon>Pseudomonadati</taxon>
        <taxon>Pseudomonadota</taxon>
        <taxon>Alphaproteobacteria</taxon>
        <taxon>Hyphomicrobiales</taxon>
        <taxon>Nitrobacteraceae</taxon>
        <taxon>Bradyrhizobium</taxon>
    </lineage>
</organism>
<gene>
    <name evidence="3" type="ORF">JQ615_17240</name>
</gene>
<reference evidence="4" key="1">
    <citation type="journal article" date="2021" name="ISME J.">
        <title>Evolutionary origin and ecological implication of a unique nif island in free-living Bradyrhizobium lineages.</title>
        <authorList>
            <person name="Tao J."/>
        </authorList>
    </citation>
    <scope>NUCLEOTIDE SEQUENCE [LARGE SCALE GENOMIC DNA]</scope>
    <source>
        <strain evidence="4">SZCCT0434</strain>
    </source>
</reference>
<dbReference type="CDD" id="cd02440">
    <property type="entry name" value="AdoMet_MTases"/>
    <property type="match status" value="1"/>
</dbReference>
<dbReference type="PANTHER" id="PTHR43685:SF2">
    <property type="entry name" value="GLYCOSYLTRANSFERASE 2-LIKE DOMAIN-CONTAINING PROTEIN"/>
    <property type="match status" value="1"/>
</dbReference>
<protein>
    <submittedName>
        <fullName evidence="3">Glycosyltransferase</fullName>
    </submittedName>
</protein>
<dbReference type="InterPro" id="IPR013216">
    <property type="entry name" value="Methyltransf_11"/>
</dbReference>
<comment type="caution">
    <text evidence="3">The sequence shown here is derived from an EMBL/GenBank/DDBJ whole genome shotgun (WGS) entry which is preliminary data.</text>
</comment>
<feature type="domain" description="Methyltransferase type 11" evidence="2">
    <location>
        <begin position="360"/>
        <end position="409"/>
    </location>
</feature>
<dbReference type="Proteomes" id="UP001315278">
    <property type="component" value="Unassembled WGS sequence"/>
</dbReference>
<accession>A0ABS5FKD2</accession>
<evidence type="ECO:0000313" key="4">
    <source>
        <dbReference type="Proteomes" id="UP001315278"/>
    </source>
</evidence>
<feature type="domain" description="Glycosyltransferase 2-like" evidence="1">
    <location>
        <begin position="26"/>
        <end position="176"/>
    </location>
</feature>
<evidence type="ECO:0000313" key="3">
    <source>
        <dbReference type="EMBL" id="MBR0797139.1"/>
    </source>
</evidence>
<name>A0ABS5FKD2_9BRAD</name>